<dbReference type="PANTHER" id="PTHR34072:SF52">
    <property type="entry name" value="RIBONUCLEASE H"/>
    <property type="match status" value="1"/>
</dbReference>
<organism evidence="3 4">
    <name type="scientific">Mikania micrantha</name>
    <name type="common">bitter vine</name>
    <dbReference type="NCBI Taxonomy" id="192012"/>
    <lineage>
        <taxon>Eukaryota</taxon>
        <taxon>Viridiplantae</taxon>
        <taxon>Streptophyta</taxon>
        <taxon>Embryophyta</taxon>
        <taxon>Tracheophyta</taxon>
        <taxon>Spermatophyta</taxon>
        <taxon>Magnoliopsida</taxon>
        <taxon>eudicotyledons</taxon>
        <taxon>Gunneridae</taxon>
        <taxon>Pentapetalae</taxon>
        <taxon>asterids</taxon>
        <taxon>campanulids</taxon>
        <taxon>Asterales</taxon>
        <taxon>Asteraceae</taxon>
        <taxon>Asteroideae</taxon>
        <taxon>Heliantheae alliance</taxon>
        <taxon>Eupatorieae</taxon>
        <taxon>Mikania</taxon>
    </lineage>
</organism>
<dbReference type="Proteomes" id="UP000326396">
    <property type="component" value="Linkage Group LG7"/>
</dbReference>
<feature type="domain" description="Reverse transcriptase/retrotransposon-derived protein RNase H-like" evidence="2">
    <location>
        <begin position="99"/>
        <end position="172"/>
    </location>
</feature>
<feature type="region of interest" description="Disordered" evidence="1">
    <location>
        <begin position="1"/>
        <end position="33"/>
    </location>
</feature>
<keyword evidence="4" id="KW-1185">Reference proteome</keyword>
<dbReference type="InterPro" id="IPR043128">
    <property type="entry name" value="Rev_trsase/Diguanyl_cyclase"/>
</dbReference>
<dbReference type="PANTHER" id="PTHR34072">
    <property type="entry name" value="ENZYMATIC POLYPROTEIN-RELATED"/>
    <property type="match status" value="1"/>
</dbReference>
<feature type="compositionally biased region" description="Basic and acidic residues" evidence="1">
    <location>
        <begin position="1"/>
        <end position="16"/>
    </location>
</feature>
<dbReference type="InterPro" id="IPR041577">
    <property type="entry name" value="RT_RNaseH_2"/>
</dbReference>
<dbReference type="OrthoDB" id="10574481at2759"/>
<reference evidence="3 4" key="1">
    <citation type="submission" date="2019-05" db="EMBL/GenBank/DDBJ databases">
        <title>Mikania micrantha, genome provides insights into the molecular mechanism of rapid growth.</title>
        <authorList>
            <person name="Liu B."/>
        </authorList>
    </citation>
    <scope>NUCLEOTIDE SEQUENCE [LARGE SCALE GENOMIC DNA]</scope>
    <source>
        <strain evidence="3">NLD-2019</strain>
        <tissue evidence="3">Leaf</tissue>
    </source>
</reference>
<sequence length="392" mass="45167">MQREDRTSDVVERETDMDSGENDGEKKDGSYRMRINYRESNKVTIKNRYPLPQIDELFDRFQGSSDYSKIDLRSGIPVNPAKIEAVKNWETPKASTEGEKQEAAFNLLKQKLCTAPILSLLEGCDDFVVYCDASKQGLGCVWMQREKVIAYASRQLKVHEKNYTTHGLELGASYPIRIRTAQQEAPKVEDLTHLSLSGTDKQMEVKADVTYYLMDQNWIPHYGGLRGVVMDEAQRSRHSLHPVSDKRHWARDLDMRTITIRKLMGKANEPYKHWKTRFEHVSMTLTTAERLAYPRDRQKSYADKRLETLGFQVGDRVLLEALPWKGVTQFSKQGKLNPRCITPFENTKRIGPKSLFDETFAIPLEEIRVDEQQHFIEESKGDCGPKSQEAQT</sequence>
<gene>
    <name evidence="3" type="ORF">E3N88_34953</name>
</gene>
<dbReference type="SUPFAM" id="SSF56672">
    <property type="entry name" value="DNA/RNA polymerases"/>
    <property type="match status" value="1"/>
</dbReference>
<evidence type="ECO:0000313" key="3">
    <source>
        <dbReference type="EMBL" id="KAD3067073.1"/>
    </source>
</evidence>
<dbReference type="AlphaFoldDB" id="A0A5N6M2D8"/>
<evidence type="ECO:0000256" key="1">
    <source>
        <dbReference type="SAM" id="MobiDB-lite"/>
    </source>
</evidence>
<evidence type="ECO:0000313" key="4">
    <source>
        <dbReference type="Proteomes" id="UP000326396"/>
    </source>
</evidence>
<dbReference type="EMBL" id="SZYD01000017">
    <property type="protein sequence ID" value="KAD3067073.1"/>
    <property type="molecule type" value="Genomic_DNA"/>
</dbReference>
<dbReference type="InterPro" id="IPR043502">
    <property type="entry name" value="DNA/RNA_pol_sf"/>
</dbReference>
<dbReference type="Gene3D" id="3.10.10.10">
    <property type="entry name" value="HIV Type 1 Reverse Transcriptase, subunit A, domain 1"/>
    <property type="match status" value="1"/>
</dbReference>
<dbReference type="Pfam" id="PF17919">
    <property type="entry name" value="RT_RNaseH_2"/>
    <property type="match status" value="1"/>
</dbReference>
<proteinExistence type="predicted"/>
<feature type="compositionally biased region" description="Basic and acidic residues" evidence="1">
    <location>
        <begin position="23"/>
        <end position="33"/>
    </location>
</feature>
<accession>A0A5N6M2D8</accession>
<comment type="caution">
    <text evidence="3">The sequence shown here is derived from an EMBL/GenBank/DDBJ whole genome shotgun (WGS) entry which is preliminary data.</text>
</comment>
<dbReference type="Gene3D" id="3.30.70.270">
    <property type="match status" value="1"/>
</dbReference>
<evidence type="ECO:0000259" key="2">
    <source>
        <dbReference type="Pfam" id="PF17919"/>
    </source>
</evidence>
<protein>
    <recommendedName>
        <fullName evidence="2">Reverse transcriptase/retrotransposon-derived protein RNase H-like domain-containing protein</fullName>
    </recommendedName>
</protein>
<name>A0A5N6M2D8_9ASTR</name>